<dbReference type="EMBL" id="BART01005418">
    <property type="protein sequence ID" value="GAG65657.1"/>
    <property type="molecule type" value="Genomic_DNA"/>
</dbReference>
<dbReference type="PANTHER" id="PTHR10093">
    <property type="entry name" value="IRON-SULFUR CLUSTER ASSEMBLY ENZYME NIFU HOMOLOG"/>
    <property type="match status" value="1"/>
</dbReference>
<dbReference type="SUPFAM" id="SSF82649">
    <property type="entry name" value="SufE/NifU"/>
    <property type="match status" value="1"/>
</dbReference>
<feature type="domain" description="NIF system FeS cluster assembly NifU N-terminal" evidence="1">
    <location>
        <begin position="5"/>
        <end position="48"/>
    </location>
</feature>
<reference evidence="2" key="1">
    <citation type="journal article" date="2014" name="Front. Microbiol.">
        <title>High frequency of phylogenetically diverse reductive dehalogenase-homologous genes in deep subseafloor sedimentary metagenomes.</title>
        <authorList>
            <person name="Kawai M."/>
            <person name="Futagami T."/>
            <person name="Toyoda A."/>
            <person name="Takaki Y."/>
            <person name="Nishi S."/>
            <person name="Hori S."/>
            <person name="Arai W."/>
            <person name="Tsubouchi T."/>
            <person name="Morono Y."/>
            <person name="Uchiyama I."/>
            <person name="Ito T."/>
            <person name="Fujiyama A."/>
            <person name="Inagaki F."/>
            <person name="Takami H."/>
        </authorList>
    </citation>
    <scope>NUCLEOTIDE SEQUENCE</scope>
    <source>
        <strain evidence="2">Expedition CK06-06</strain>
    </source>
</reference>
<name>X1A664_9ZZZZ</name>
<evidence type="ECO:0000259" key="1">
    <source>
        <dbReference type="Pfam" id="PF01592"/>
    </source>
</evidence>
<gene>
    <name evidence="2" type="ORF">S01H4_12633</name>
</gene>
<organism evidence="2">
    <name type="scientific">marine sediment metagenome</name>
    <dbReference type="NCBI Taxonomy" id="412755"/>
    <lineage>
        <taxon>unclassified sequences</taxon>
        <taxon>metagenomes</taxon>
        <taxon>ecological metagenomes</taxon>
    </lineage>
</organism>
<protein>
    <recommendedName>
        <fullName evidence="1">NIF system FeS cluster assembly NifU N-terminal domain-containing protein</fullName>
    </recommendedName>
</protein>
<sequence length="63" mass="7084">MKSTQYSEKVLDHFRNPRNVGKLEGEDIAVGRVGNPVCGDLMEFYIKVVSYFIPIVLSIPIIS</sequence>
<dbReference type="AlphaFoldDB" id="X1A664"/>
<evidence type="ECO:0000313" key="2">
    <source>
        <dbReference type="EMBL" id="GAG65657.1"/>
    </source>
</evidence>
<comment type="caution">
    <text evidence="2">The sequence shown here is derived from an EMBL/GenBank/DDBJ whole genome shotgun (WGS) entry which is preliminary data.</text>
</comment>
<dbReference type="CDD" id="cd06664">
    <property type="entry name" value="IscU_like"/>
    <property type="match status" value="1"/>
</dbReference>
<proteinExistence type="predicted"/>
<dbReference type="GO" id="GO:0005506">
    <property type="term" value="F:iron ion binding"/>
    <property type="evidence" value="ECO:0007669"/>
    <property type="project" value="InterPro"/>
</dbReference>
<dbReference type="InterPro" id="IPR002871">
    <property type="entry name" value="NIF_FeS_clus_asmbl_NifU_N"/>
</dbReference>
<dbReference type="GO" id="GO:0016226">
    <property type="term" value="P:iron-sulfur cluster assembly"/>
    <property type="evidence" value="ECO:0007669"/>
    <property type="project" value="InterPro"/>
</dbReference>
<dbReference type="Pfam" id="PF01592">
    <property type="entry name" value="NifU_N"/>
    <property type="match status" value="1"/>
</dbReference>
<dbReference type="GO" id="GO:0051536">
    <property type="term" value="F:iron-sulfur cluster binding"/>
    <property type="evidence" value="ECO:0007669"/>
    <property type="project" value="InterPro"/>
</dbReference>
<accession>X1A664</accession>
<feature type="non-terminal residue" evidence="2">
    <location>
        <position position="63"/>
    </location>
</feature>
<dbReference type="Gene3D" id="3.90.1010.10">
    <property type="match status" value="1"/>
</dbReference>